<evidence type="ECO:0000313" key="8">
    <source>
        <dbReference type="EMBL" id="KAI1705686.1"/>
    </source>
</evidence>
<dbReference type="PROSITE" id="PS51039">
    <property type="entry name" value="ZF_AN1"/>
    <property type="match status" value="2"/>
</dbReference>
<evidence type="ECO:0000256" key="6">
    <source>
        <dbReference type="SAM" id="MobiDB-lite"/>
    </source>
</evidence>
<dbReference type="PANTHER" id="PTHR14677:SF20">
    <property type="entry name" value="ZINC FINGER AN1-TYPE CONTAINING 2A-RELATED"/>
    <property type="match status" value="1"/>
</dbReference>
<dbReference type="Pfam" id="PF25403">
    <property type="entry name" value="zf-C2H2_ZFAND2"/>
    <property type="match status" value="1"/>
</dbReference>
<dbReference type="GO" id="GO:0045047">
    <property type="term" value="P:protein targeting to ER"/>
    <property type="evidence" value="ECO:0007669"/>
    <property type="project" value="TreeGrafter"/>
</dbReference>
<keyword evidence="3 5" id="KW-0863">Zinc-finger</keyword>
<proteinExistence type="predicted"/>
<dbReference type="Gene3D" id="4.10.1110.10">
    <property type="entry name" value="AN1-like Zinc finger"/>
    <property type="match status" value="2"/>
</dbReference>
<evidence type="ECO:0000256" key="2">
    <source>
        <dbReference type="ARBA" id="ARBA00022737"/>
    </source>
</evidence>
<evidence type="ECO:0000256" key="4">
    <source>
        <dbReference type="ARBA" id="ARBA00022833"/>
    </source>
</evidence>
<feature type="compositionally biased region" description="Polar residues" evidence="6">
    <location>
        <begin position="237"/>
        <end position="253"/>
    </location>
</feature>
<sequence length="253" mass="28625">MGVRISFVIIFAGMIQKVAENRSNRLFSRWNTYLNTMAEFPHIGAHCSVPECRMLDFLPMKCDACSSVLCRQHIQYDTHRCESAHRKNVQVPVCPLCDKPVPTGKNELPDIKVGEHIDRDCKSDPAQKNRQKVGQCSMIVCKKRELVPIQCRDCRRNFCLGHRHFDQHNCQGRRENSLLRPLTGTNSKQQTSTENDEALAKALHSAMNGTAAVVDPEEMSRQLARQLQEEEYRRAGGQQQSATTGPSQKCTVS</sequence>
<feature type="region of interest" description="Disordered" evidence="6">
    <location>
        <begin position="213"/>
        <end position="253"/>
    </location>
</feature>
<dbReference type="SMART" id="SM00154">
    <property type="entry name" value="ZnF_AN1"/>
    <property type="match status" value="2"/>
</dbReference>
<dbReference type="PANTHER" id="PTHR14677">
    <property type="entry name" value="ARSENITE INDUCUBLE RNA ASSOCIATED PROTEIN AIP-1-RELATED"/>
    <property type="match status" value="1"/>
</dbReference>
<name>A0AAD4MWG7_9BILA</name>
<dbReference type="GO" id="GO:0043161">
    <property type="term" value="P:proteasome-mediated ubiquitin-dependent protein catabolic process"/>
    <property type="evidence" value="ECO:0007669"/>
    <property type="project" value="TreeGrafter"/>
</dbReference>
<dbReference type="Pfam" id="PF01428">
    <property type="entry name" value="zf-AN1"/>
    <property type="match status" value="2"/>
</dbReference>
<dbReference type="InterPro" id="IPR035896">
    <property type="entry name" value="AN1-like_Znf"/>
</dbReference>
<dbReference type="InterPro" id="IPR057357">
    <property type="entry name" value="Znf-C2H2_ZFAND2A/B"/>
</dbReference>
<keyword evidence="4" id="KW-0862">Zinc</keyword>
<dbReference type="GO" id="GO:0008270">
    <property type="term" value="F:zinc ion binding"/>
    <property type="evidence" value="ECO:0007669"/>
    <property type="project" value="UniProtKB-KW"/>
</dbReference>
<keyword evidence="9" id="KW-1185">Reference proteome</keyword>
<dbReference type="AlphaFoldDB" id="A0AAD4MWG7"/>
<protein>
    <submittedName>
        <fullName evidence="8">AN1-like zinc finger domain-containing protein</fullName>
    </submittedName>
</protein>
<feature type="domain" description="AN1-type" evidence="7">
    <location>
        <begin position="41"/>
        <end position="89"/>
    </location>
</feature>
<dbReference type="InterPro" id="IPR000058">
    <property type="entry name" value="Znf_AN1"/>
</dbReference>
<keyword evidence="1" id="KW-0479">Metal-binding</keyword>
<evidence type="ECO:0000256" key="3">
    <source>
        <dbReference type="ARBA" id="ARBA00022771"/>
    </source>
</evidence>
<keyword evidence="2" id="KW-0677">Repeat</keyword>
<dbReference type="SUPFAM" id="SSF118310">
    <property type="entry name" value="AN1-like Zinc finger"/>
    <property type="match status" value="2"/>
</dbReference>
<evidence type="ECO:0000256" key="1">
    <source>
        <dbReference type="ARBA" id="ARBA00022723"/>
    </source>
</evidence>
<organism evidence="8 9">
    <name type="scientific">Ditylenchus destructor</name>
    <dbReference type="NCBI Taxonomy" id="166010"/>
    <lineage>
        <taxon>Eukaryota</taxon>
        <taxon>Metazoa</taxon>
        <taxon>Ecdysozoa</taxon>
        <taxon>Nematoda</taxon>
        <taxon>Chromadorea</taxon>
        <taxon>Rhabditida</taxon>
        <taxon>Tylenchina</taxon>
        <taxon>Tylenchomorpha</taxon>
        <taxon>Sphaerularioidea</taxon>
        <taxon>Anguinidae</taxon>
        <taxon>Anguininae</taxon>
        <taxon>Ditylenchus</taxon>
    </lineage>
</organism>
<reference evidence="8" key="1">
    <citation type="submission" date="2022-01" db="EMBL/GenBank/DDBJ databases">
        <title>Genome Sequence Resource for Two Populations of Ditylenchus destructor, the Migratory Endoparasitic Phytonematode.</title>
        <authorList>
            <person name="Zhang H."/>
            <person name="Lin R."/>
            <person name="Xie B."/>
        </authorList>
    </citation>
    <scope>NUCLEOTIDE SEQUENCE</scope>
    <source>
        <strain evidence="8">BazhouSP</strain>
    </source>
</reference>
<dbReference type="GO" id="GO:0005783">
    <property type="term" value="C:endoplasmic reticulum"/>
    <property type="evidence" value="ECO:0007669"/>
    <property type="project" value="TreeGrafter"/>
</dbReference>
<evidence type="ECO:0000256" key="5">
    <source>
        <dbReference type="PROSITE-ProRule" id="PRU00449"/>
    </source>
</evidence>
<gene>
    <name evidence="8" type="ORF">DdX_13480</name>
</gene>
<dbReference type="Proteomes" id="UP001201812">
    <property type="component" value="Unassembled WGS sequence"/>
</dbReference>
<evidence type="ECO:0000313" key="9">
    <source>
        <dbReference type="Proteomes" id="UP001201812"/>
    </source>
</evidence>
<dbReference type="EMBL" id="JAKKPZ010000054">
    <property type="protein sequence ID" value="KAI1705686.1"/>
    <property type="molecule type" value="Genomic_DNA"/>
</dbReference>
<accession>A0AAD4MWG7</accession>
<evidence type="ECO:0000259" key="7">
    <source>
        <dbReference type="PROSITE" id="PS51039"/>
    </source>
</evidence>
<comment type="caution">
    <text evidence="8">The sequence shown here is derived from an EMBL/GenBank/DDBJ whole genome shotgun (WGS) entry which is preliminary data.</text>
</comment>
<feature type="domain" description="AN1-type" evidence="7">
    <location>
        <begin position="130"/>
        <end position="178"/>
    </location>
</feature>